<keyword evidence="6" id="KW-0472">Membrane</keyword>
<comment type="subcellular location">
    <subcellularLocation>
        <location evidence="1">Mitochondrion</location>
    </subcellularLocation>
</comment>
<dbReference type="GO" id="GO:0016491">
    <property type="term" value="F:oxidoreductase activity"/>
    <property type="evidence" value="ECO:0007669"/>
    <property type="project" value="UniProtKB-KW"/>
</dbReference>
<dbReference type="AlphaFoldDB" id="A0A1I8NN42"/>
<protein>
    <recommendedName>
        <fullName evidence="9">Inactive hydroxysteroid dehydrogenase-like protein 1</fullName>
    </recommendedName>
</protein>
<accession>A0A1I8NN42</accession>
<dbReference type="InterPro" id="IPR052149">
    <property type="entry name" value="17-beta-HSD3-like"/>
</dbReference>
<dbReference type="InterPro" id="IPR020904">
    <property type="entry name" value="Sc_DH/Rdtase_CS"/>
</dbReference>
<evidence type="ECO:0000313" key="8">
    <source>
        <dbReference type="Proteomes" id="UP000095300"/>
    </source>
</evidence>
<evidence type="ECO:0000256" key="6">
    <source>
        <dbReference type="SAM" id="Phobius"/>
    </source>
</evidence>
<keyword evidence="2" id="KW-0521">NADP</keyword>
<dbReference type="InterPro" id="IPR002347">
    <property type="entry name" value="SDR_fam"/>
</dbReference>
<dbReference type="EnsemblMetazoa" id="SCAU000527-RC">
    <property type="protein sequence ID" value="SCAU000527-PC"/>
    <property type="gene ID" value="SCAU000527"/>
</dbReference>
<name>A0A1I8NN42_STOCA</name>
<evidence type="ECO:0000256" key="1">
    <source>
        <dbReference type="ARBA" id="ARBA00004173"/>
    </source>
</evidence>
<dbReference type="OrthoDB" id="5545019at2759"/>
<dbReference type="PANTHER" id="PTHR44889">
    <property type="entry name" value="INACTIVE HYDROXYSTEROID DEHYDROGENASE-LIKE PROTEIN 1"/>
    <property type="match status" value="1"/>
</dbReference>
<evidence type="ECO:0000256" key="2">
    <source>
        <dbReference type="ARBA" id="ARBA00022857"/>
    </source>
</evidence>
<dbReference type="EnsemblMetazoa" id="SCAU000527-RB">
    <property type="protein sequence ID" value="SCAU000527-PB"/>
    <property type="gene ID" value="SCAU000527"/>
</dbReference>
<dbReference type="GO" id="GO:0005739">
    <property type="term" value="C:mitochondrion"/>
    <property type="evidence" value="ECO:0007669"/>
    <property type="project" value="UniProtKB-SubCell"/>
</dbReference>
<reference evidence="8" key="1">
    <citation type="submission" date="2015-05" db="EMBL/GenBank/DDBJ databases">
        <authorList>
            <person name="Wilson R.K."/>
            <person name="Warren W.C."/>
            <person name="Olafson P."/>
        </authorList>
    </citation>
    <scope>NUCLEOTIDE SEQUENCE [LARGE SCALE GENOMIC DNA]</scope>
    <source>
        <strain evidence="8">USDA</strain>
    </source>
</reference>
<reference evidence="7" key="2">
    <citation type="submission" date="2020-05" db="UniProtKB">
        <authorList>
            <consortium name="EnsemblMetazoa"/>
        </authorList>
    </citation>
    <scope>IDENTIFICATION</scope>
    <source>
        <strain evidence="7">USDA</strain>
    </source>
</reference>
<dbReference type="PRINTS" id="PR00081">
    <property type="entry name" value="GDHRDH"/>
</dbReference>
<keyword evidence="8" id="KW-1185">Reference proteome</keyword>
<dbReference type="Pfam" id="PF00106">
    <property type="entry name" value="adh_short"/>
    <property type="match status" value="1"/>
</dbReference>
<keyword evidence="4" id="KW-0496">Mitochondrion</keyword>
<dbReference type="FunFam" id="3.40.50.720:FF:000137">
    <property type="entry name" value="Hydroxysteroid (17-beta) dehydrogenase 3"/>
    <property type="match status" value="1"/>
</dbReference>
<dbReference type="PANTHER" id="PTHR44889:SF1">
    <property type="entry name" value="INACTIVE HYDROXYSTEROID DEHYDROGENASE-LIKE PROTEIN 1"/>
    <property type="match status" value="1"/>
</dbReference>
<evidence type="ECO:0008006" key="9">
    <source>
        <dbReference type="Google" id="ProtNLM"/>
    </source>
</evidence>
<dbReference type="Proteomes" id="UP000095300">
    <property type="component" value="Unassembled WGS sequence"/>
</dbReference>
<keyword evidence="6" id="KW-0812">Transmembrane</keyword>
<dbReference type="KEGG" id="scac:106091940"/>
<evidence type="ECO:0000313" key="7">
    <source>
        <dbReference type="EnsemblMetazoa" id="SCAU000527-PC"/>
    </source>
</evidence>
<evidence type="ECO:0000256" key="4">
    <source>
        <dbReference type="ARBA" id="ARBA00023128"/>
    </source>
</evidence>
<organism evidence="7 8">
    <name type="scientific">Stomoxys calcitrans</name>
    <name type="common">Stable fly</name>
    <name type="synonym">Conops calcitrans</name>
    <dbReference type="NCBI Taxonomy" id="35570"/>
    <lineage>
        <taxon>Eukaryota</taxon>
        <taxon>Metazoa</taxon>
        <taxon>Ecdysozoa</taxon>
        <taxon>Arthropoda</taxon>
        <taxon>Hexapoda</taxon>
        <taxon>Insecta</taxon>
        <taxon>Pterygota</taxon>
        <taxon>Neoptera</taxon>
        <taxon>Endopterygota</taxon>
        <taxon>Diptera</taxon>
        <taxon>Brachycera</taxon>
        <taxon>Muscomorpha</taxon>
        <taxon>Muscoidea</taxon>
        <taxon>Muscidae</taxon>
        <taxon>Stomoxys</taxon>
    </lineage>
</organism>
<dbReference type="VEuPathDB" id="VectorBase:SCAU000527"/>
<comment type="similarity">
    <text evidence="5">Belongs to the short-chain dehydrogenases/reductases (SDR) family. 17-beta-HSD 3 subfamily.</text>
</comment>
<gene>
    <name evidence="7" type="primary">106091940</name>
</gene>
<evidence type="ECO:0000256" key="3">
    <source>
        <dbReference type="ARBA" id="ARBA00023002"/>
    </source>
</evidence>
<evidence type="ECO:0000256" key="5">
    <source>
        <dbReference type="ARBA" id="ARBA00038261"/>
    </source>
</evidence>
<dbReference type="PIRSF" id="PIRSF000126">
    <property type="entry name" value="11-beta-HSD1"/>
    <property type="match status" value="1"/>
</dbReference>
<dbReference type="Gene3D" id="3.40.50.720">
    <property type="entry name" value="NAD(P)-binding Rossmann-like Domain"/>
    <property type="match status" value="1"/>
</dbReference>
<dbReference type="STRING" id="35570.A0A1I8NN42"/>
<dbReference type="PRINTS" id="PR00080">
    <property type="entry name" value="SDRFAMILY"/>
</dbReference>
<dbReference type="CDD" id="cd05356">
    <property type="entry name" value="17beta-HSD1_like_SDR_c"/>
    <property type="match status" value="1"/>
</dbReference>
<feature type="transmembrane region" description="Helical" evidence="6">
    <location>
        <begin position="6"/>
        <end position="32"/>
    </location>
</feature>
<keyword evidence="6" id="KW-1133">Transmembrane helix</keyword>
<proteinExistence type="inferred from homology"/>
<dbReference type="SUPFAM" id="SSF51735">
    <property type="entry name" value="NAD(P)-binding Rossmann-fold domains"/>
    <property type="match status" value="1"/>
</dbReference>
<dbReference type="PROSITE" id="PS00061">
    <property type="entry name" value="ADH_SHORT"/>
    <property type="match status" value="1"/>
</dbReference>
<keyword evidence="3" id="KW-0560">Oxidoreductase</keyword>
<sequence>MSWWCSFFTYLGFLVFLNFLYDTFISPLQLLYHKWLKVLSKEISLVEKYGKWAAITGSTDGIGKALARQLARRGFNIVLIARNEEKLKRVAEEIENDFGVEVYKVQADFSHGKPIYEKLFEDLAKKPIKLLVNNVGIANSTPASVETFSSEHLWDMINVNIAAATQLSRHFVDLWHRKGIKGCIVNISSALELKPCPTGAVYGASKAYLRSFTLALQHEAKPLGIRVQLVTPAFVVTRMCNYSAFLMKGNLFTPQVDQYAEWAVESIGRTPYTTGYFWHGILITFIKITPWRLSNKLAVIIASYLTNGINWRQKLATL</sequence>
<dbReference type="InterPro" id="IPR036291">
    <property type="entry name" value="NAD(P)-bd_dom_sf"/>
</dbReference>